<dbReference type="PROSITE" id="PS50110">
    <property type="entry name" value="RESPONSE_REGULATORY"/>
    <property type="match status" value="1"/>
</dbReference>
<dbReference type="EMBL" id="ANMO01000256">
    <property type="protein sequence ID" value="EMB13604.1"/>
    <property type="molecule type" value="Genomic_DNA"/>
</dbReference>
<dbReference type="Pfam" id="PF00072">
    <property type="entry name" value="Response_reg"/>
    <property type="match status" value="1"/>
</dbReference>
<dbReference type="InterPro" id="IPR011006">
    <property type="entry name" value="CheY-like_superfamily"/>
</dbReference>
<dbReference type="AlphaFoldDB" id="M2AUD0"/>
<reference evidence="4" key="2">
    <citation type="journal article" date="2013" name="Mar. Genomics">
        <title>Expression of sulfatases in Rhodopirellula baltica and the diversity of sulfatases in the genus Rhodopirellula.</title>
        <authorList>
            <person name="Wegner C.E."/>
            <person name="Richter-Heitmann T."/>
            <person name="Klindworth A."/>
            <person name="Klockow C."/>
            <person name="Richter M."/>
            <person name="Achstetter T."/>
            <person name="Glockner F.O."/>
            <person name="Harder J."/>
        </authorList>
    </citation>
    <scope>NUCLEOTIDE SEQUENCE [LARGE SCALE GENOMIC DNA]</scope>
    <source>
        <strain evidence="4">6C</strain>
    </source>
</reference>
<proteinExistence type="predicted"/>
<feature type="modified residue" description="4-aspartylphosphate" evidence="2">
    <location>
        <position position="57"/>
    </location>
</feature>
<dbReference type="Proteomes" id="UP000011529">
    <property type="component" value="Unassembled WGS sequence"/>
</dbReference>
<keyword evidence="1 2" id="KW-0597">Phosphoprotein</keyword>
<evidence type="ECO:0000259" key="3">
    <source>
        <dbReference type="PROSITE" id="PS50110"/>
    </source>
</evidence>
<comment type="caution">
    <text evidence="4">The sequence shown here is derived from an EMBL/GenBank/DDBJ whole genome shotgun (WGS) entry which is preliminary data.</text>
</comment>
<dbReference type="GO" id="GO:0000160">
    <property type="term" value="P:phosphorelay signal transduction system"/>
    <property type="evidence" value="ECO:0007669"/>
    <property type="project" value="InterPro"/>
</dbReference>
<accession>M2AUD0</accession>
<name>M2AUD0_9BACT</name>
<gene>
    <name evidence="4" type="ORF">RE6C_05694</name>
</gene>
<keyword evidence="5" id="KW-1185">Reference proteome</keyword>
<dbReference type="InterPro" id="IPR050595">
    <property type="entry name" value="Bact_response_regulator"/>
</dbReference>
<evidence type="ECO:0000313" key="4">
    <source>
        <dbReference type="EMBL" id="EMB13604.1"/>
    </source>
</evidence>
<dbReference type="PANTHER" id="PTHR44591">
    <property type="entry name" value="STRESS RESPONSE REGULATOR PROTEIN 1"/>
    <property type="match status" value="1"/>
</dbReference>
<dbReference type="Gene3D" id="3.40.50.2300">
    <property type="match status" value="1"/>
</dbReference>
<dbReference type="SMART" id="SM00448">
    <property type="entry name" value="REC"/>
    <property type="match status" value="1"/>
</dbReference>
<evidence type="ECO:0000313" key="5">
    <source>
        <dbReference type="Proteomes" id="UP000011529"/>
    </source>
</evidence>
<dbReference type="InterPro" id="IPR001789">
    <property type="entry name" value="Sig_transdc_resp-reg_receiver"/>
</dbReference>
<feature type="domain" description="Response regulatory" evidence="3">
    <location>
        <begin position="8"/>
        <end position="124"/>
    </location>
</feature>
<protein>
    <submittedName>
        <fullName evidence="4">Response regulator receiver domain-containing protein</fullName>
    </submittedName>
</protein>
<organism evidence="4 5">
    <name type="scientific">Rhodopirellula europaea 6C</name>
    <dbReference type="NCBI Taxonomy" id="1263867"/>
    <lineage>
        <taxon>Bacteria</taxon>
        <taxon>Pseudomonadati</taxon>
        <taxon>Planctomycetota</taxon>
        <taxon>Planctomycetia</taxon>
        <taxon>Pirellulales</taxon>
        <taxon>Pirellulaceae</taxon>
        <taxon>Rhodopirellula</taxon>
    </lineage>
</organism>
<dbReference type="SUPFAM" id="SSF52172">
    <property type="entry name" value="CheY-like"/>
    <property type="match status" value="1"/>
</dbReference>
<evidence type="ECO:0000256" key="1">
    <source>
        <dbReference type="ARBA" id="ARBA00022553"/>
    </source>
</evidence>
<sequence>MSVSMSATVLVVDDSASVRQQVGATLKQSGFNVVEAVDGVQGFNRIEQGGIDCVICDVNMPNMNGIEMVQKVKANPANADLPIVMLTTEGAKELITQAKQYGAKGWIVKPFKANLLIAAVEKLTATCVG</sequence>
<dbReference type="PATRIC" id="fig|1263867.3.peg.6102"/>
<evidence type="ECO:0000256" key="2">
    <source>
        <dbReference type="PROSITE-ProRule" id="PRU00169"/>
    </source>
</evidence>
<reference evidence="4" key="1">
    <citation type="submission" date="2012-11" db="EMBL/GenBank/DDBJ databases">
        <title>Permanent draft genomes of Rhodopirellula europaea strain SH398 and 6C.</title>
        <authorList>
            <person name="Richter M."/>
            <person name="Richter-Heitmann T."/>
            <person name="Frank C."/>
            <person name="Harder J."/>
            <person name="Glockner F.O."/>
        </authorList>
    </citation>
    <scope>NUCLEOTIDE SEQUENCE</scope>
    <source>
        <strain evidence="4">6C</strain>
    </source>
</reference>
<dbReference type="PANTHER" id="PTHR44591:SF25">
    <property type="entry name" value="CHEMOTAXIS TWO-COMPONENT RESPONSE REGULATOR"/>
    <property type="match status" value="1"/>
</dbReference>